<proteinExistence type="predicted"/>
<evidence type="ECO:0000259" key="5">
    <source>
        <dbReference type="Pfam" id="PF20990"/>
    </source>
</evidence>
<keyword evidence="7" id="KW-1185">Reference proteome</keyword>
<reference evidence="6" key="2">
    <citation type="submission" date="2020-09" db="EMBL/GenBank/DDBJ databases">
        <authorList>
            <person name="Sun Q."/>
            <person name="Zhou Y."/>
        </authorList>
    </citation>
    <scope>NUCLEOTIDE SEQUENCE</scope>
    <source>
        <strain evidence="6">CGMCC 1.16548</strain>
    </source>
</reference>
<evidence type="ECO:0000313" key="6">
    <source>
        <dbReference type="EMBL" id="GHF10859.1"/>
    </source>
</evidence>
<evidence type="ECO:0008006" key="8">
    <source>
        <dbReference type="Google" id="ProtNLM"/>
    </source>
</evidence>
<keyword evidence="2" id="KW-0472">Membrane</keyword>
<evidence type="ECO:0000256" key="3">
    <source>
        <dbReference type="SAM" id="SignalP"/>
    </source>
</evidence>
<keyword evidence="2" id="KW-0812">Transmembrane</keyword>
<gene>
    <name evidence="6" type="ORF">GCM10011600_10010</name>
</gene>
<evidence type="ECO:0000256" key="2">
    <source>
        <dbReference type="SAM" id="Phobius"/>
    </source>
</evidence>
<dbReference type="Pfam" id="PF20990">
    <property type="entry name" value="DUF2207_C"/>
    <property type="match status" value="1"/>
</dbReference>
<sequence length="605" mass="64504">MIRRIAAFAAALLLAAGAVLAASPASAGVDDFEFESMSVQYSLSRDADGTARLHVVETLVALFPDFDQNRGILRDIPTNLGRVDTGVDILSVTDENGDPVPYEESRWSDYLGDDFIELALGTDEFVHGRTTYVIEWTAHDVIRTFDSGQEFYWDVNGTGWPQAFGAVSATLQLSPELRAAATGETACYFGYEDSDDRCEITTTDDGVEVAPLALTAYQNVSMVVGFEPGTFREGTPVDKTWPFVVLPWVLLGVLAAAGLLAALLRRFLWRHAPGRGIIVPEYEGPEDLGVMSAAHLIGRSSAALPAQIVKLAVDDIVQLVEDPEAPEHRRFRLDVLDASAAVYPPDDRALRKLFEKKAKNGASLPLDRKNRKLGDRIASLVAQAGTGLRPLYLSRGERSPLRRLIFWPAVAVFVGAIGLLVWCGIQDVGSPLLSIGIPVAILGSFVVMGYSGKPERRTAKGTAAYEQLLGLREYLQLAEADRLRVLQSPQGAVRTRIDPNDSAAVVKLYERLLPWAIVWGVEKEWAAELAAHYSETAPPSSNLRFSSGFSSLASLGTSFAASSFATTPPVSSSSSGSGGSSSSSGFSSGGGFSGGGGGGGGGGGR</sequence>
<dbReference type="AlphaFoldDB" id="A0A8J3GPF9"/>
<name>A0A8J3GPF9_9MICO</name>
<accession>A0A8J3GPF9</accession>
<dbReference type="InterPro" id="IPR048389">
    <property type="entry name" value="YciQ-like_C"/>
</dbReference>
<evidence type="ECO:0000256" key="1">
    <source>
        <dbReference type="SAM" id="MobiDB-lite"/>
    </source>
</evidence>
<feature type="domain" description="Predicted membrane protein YciQ-like C-terminal" evidence="5">
    <location>
        <begin position="280"/>
        <end position="529"/>
    </location>
</feature>
<feature type="chain" id="PRO_5039434726" description="DUF2207 domain-containing protein" evidence="3">
    <location>
        <begin position="22"/>
        <end position="605"/>
    </location>
</feature>
<feature type="transmembrane region" description="Helical" evidence="2">
    <location>
        <begin position="404"/>
        <end position="425"/>
    </location>
</feature>
<keyword evidence="3" id="KW-0732">Signal</keyword>
<dbReference type="EMBL" id="BNAI01000001">
    <property type="protein sequence ID" value="GHF10859.1"/>
    <property type="molecule type" value="Genomic_DNA"/>
</dbReference>
<organism evidence="6 7">
    <name type="scientific">Pseudolysinimonas yzui</name>
    <dbReference type="NCBI Taxonomy" id="2708254"/>
    <lineage>
        <taxon>Bacteria</taxon>
        <taxon>Bacillati</taxon>
        <taxon>Actinomycetota</taxon>
        <taxon>Actinomycetes</taxon>
        <taxon>Micrococcales</taxon>
        <taxon>Microbacteriaceae</taxon>
        <taxon>Pseudolysinimonas</taxon>
    </lineage>
</organism>
<feature type="domain" description="DUF2207" evidence="4">
    <location>
        <begin position="38"/>
        <end position="223"/>
    </location>
</feature>
<feature type="compositionally biased region" description="Low complexity" evidence="1">
    <location>
        <begin position="567"/>
        <end position="586"/>
    </location>
</feature>
<feature type="signal peptide" evidence="3">
    <location>
        <begin position="1"/>
        <end position="21"/>
    </location>
</feature>
<dbReference type="Pfam" id="PF09972">
    <property type="entry name" value="DUF2207"/>
    <property type="match status" value="1"/>
</dbReference>
<dbReference type="RefSeq" id="WP_191282266.1">
    <property type="nucleotide sequence ID" value="NZ_BNAI01000001.1"/>
</dbReference>
<keyword evidence="2" id="KW-1133">Transmembrane helix</keyword>
<reference evidence="6" key="1">
    <citation type="journal article" date="2014" name="Int. J. Syst. Evol. Microbiol.">
        <title>Complete genome sequence of Corynebacterium casei LMG S-19264T (=DSM 44701T), isolated from a smear-ripened cheese.</title>
        <authorList>
            <consortium name="US DOE Joint Genome Institute (JGI-PGF)"/>
            <person name="Walter F."/>
            <person name="Albersmeier A."/>
            <person name="Kalinowski J."/>
            <person name="Ruckert C."/>
        </authorList>
    </citation>
    <scope>NUCLEOTIDE SEQUENCE</scope>
    <source>
        <strain evidence="6">CGMCC 1.16548</strain>
    </source>
</reference>
<feature type="transmembrane region" description="Helical" evidence="2">
    <location>
        <begin position="241"/>
        <end position="264"/>
    </location>
</feature>
<evidence type="ECO:0000313" key="7">
    <source>
        <dbReference type="Proteomes" id="UP000617531"/>
    </source>
</evidence>
<dbReference type="InterPro" id="IPR018702">
    <property type="entry name" value="DUF2207"/>
</dbReference>
<protein>
    <recommendedName>
        <fullName evidence="8">DUF2207 domain-containing protein</fullName>
    </recommendedName>
</protein>
<evidence type="ECO:0000259" key="4">
    <source>
        <dbReference type="Pfam" id="PF09972"/>
    </source>
</evidence>
<feature type="transmembrane region" description="Helical" evidence="2">
    <location>
        <begin position="431"/>
        <end position="450"/>
    </location>
</feature>
<dbReference type="Proteomes" id="UP000617531">
    <property type="component" value="Unassembled WGS sequence"/>
</dbReference>
<comment type="caution">
    <text evidence="6">The sequence shown here is derived from an EMBL/GenBank/DDBJ whole genome shotgun (WGS) entry which is preliminary data.</text>
</comment>
<feature type="region of interest" description="Disordered" evidence="1">
    <location>
        <begin position="567"/>
        <end position="605"/>
    </location>
</feature>
<feature type="compositionally biased region" description="Gly residues" evidence="1">
    <location>
        <begin position="587"/>
        <end position="605"/>
    </location>
</feature>